<comment type="caution">
    <text evidence="1">The sequence shown here is derived from an EMBL/GenBank/DDBJ whole genome shotgun (WGS) entry which is preliminary data.</text>
</comment>
<accession>A0ACB7YWF0</accession>
<organism evidence="1 2">
    <name type="scientific">Vaccinium darrowii</name>
    <dbReference type="NCBI Taxonomy" id="229202"/>
    <lineage>
        <taxon>Eukaryota</taxon>
        <taxon>Viridiplantae</taxon>
        <taxon>Streptophyta</taxon>
        <taxon>Embryophyta</taxon>
        <taxon>Tracheophyta</taxon>
        <taxon>Spermatophyta</taxon>
        <taxon>Magnoliopsida</taxon>
        <taxon>eudicotyledons</taxon>
        <taxon>Gunneridae</taxon>
        <taxon>Pentapetalae</taxon>
        <taxon>asterids</taxon>
        <taxon>Ericales</taxon>
        <taxon>Ericaceae</taxon>
        <taxon>Vaccinioideae</taxon>
        <taxon>Vaccinieae</taxon>
        <taxon>Vaccinium</taxon>
    </lineage>
</organism>
<reference evidence="1 2" key="1">
    <citation type="journal article" date="2021" name="Hortic Res">
        <title>High-quality reference genome and annotation aids understanding of berry development for evergreen blueberry (Vaccinium darrowii).</title>
        <authorList>
            <person name="Yu J."/>
            <person name="Hulse-Kemp A.M."/>
            <person name="Babiker E."/>
            <person name="Staton M."/>
        </authorList>
    </citation>
    <scope>NUCLEOTIDE SEQUENCE [LARGE SCALE GENOMIC DNA]</scope>
    <source>
        <strain evidence="2">cv. NJ 8807/NJ 8810</strain>
        <tissue evidence="1">Young leaf</tissue>
    </source>
</reference>
<gene>
    <name evidence="1" type="ORF">Vadar_014151</name>
</gene>
<name>A0ACB7YWF0_9ERIC</name>
<protein>
    <submittedName>
        <fullName evidence="1">Uncharacterized protein</fullName>
    </submittedName>
</protein>
<evidence type="ECO:0000313" key="2">
    <source>
        <dbReference type="Proteomes" id="UP000828048"/>
    </source>
</evidence>
<dbReference type="Proteomes" id="UP000828048">
    <property type="component" value="Chromosome 3"/>
</dbReference>
<evidence type="ECO:0000313" key="1">
    <source>
        <dbReference type="EMBL" id="KAH7857572.1"/>
    </source>
</evidence>
<proteinExistence type="predicted"/>
<keyword evidence="2" id="KW-1185">Reference proteome</keyword>
<sequence length="1065" mass="123155">MDKSWMLKDRRSKDYEDGVESFLNFAIIHAKDFHSIRCPCIVCGNLKKQPLREIKNHLFCKGIDQSYQTWTWHGEPTTNDTSRPCVNEQEFFHQEVQADSLNVTPDVAEMIEAAYNDCTTNPDKFKKLLEDAEKPLYPGCTKYTKLSALVNFFNFKAGSQISNLWFSNLLKMFGDMLPISNELPSSMYEAGKTLAALGMEYEKIHACPFDCVLYRKELKDETSCPTCQTSRWKLKKNSTEVRTGVPAKVLWYFSPIPRFRKMYNSIETAENLTWHANERESDGLLRHPADSPSWKLVDNMWPDFAAEPRDLRLALSADGINPHRSLSSRYSCWPVILVTYNLPPWLCMKRKFMMLTLLISGPKQPGNDIDVYLAPLIDDLKILWEVGVEAYDAYRRECFSLKAVLLWTINDLPAFGNLSGCKVKGYYACPICGEQTCSHRLKHGKKIIYRGHRRFLSRHHPYRKQKKAFNGEQENREPPVPLSGEEVLRKVEGIEIVWGKKNKTQRSRDGAGANCWKKKSIFFVLEYWKYLLVRHILDIMHIEKNLLEAIMGTLLNIPGKTKDGINARLDHVAMGGREELAPEVGTKKTYLPPACYTLSREEKKRVCKTLFELKVPEGYSSNFRSIVSMKDLKLYGLKSHDCHVLMQQLLPVAIRSVLPKEVRYAITRLCFFFNAICSKVIDVSKLDKLQSDIVITLCLLEKYFPPSFFDIMVHLTVHLVREVRLCGPVHYRWMYQFERFMKVLKSYVRNNNCPEGCIAESYIVEEDVEFWAEYLSGVDPIGIPNARNMTADNTEIERPLPGGNVVTIDREEWKQAHHYVLENTSDVQPYIEKHTEFLKLQHPRQSKSQKWLQLQHNKTFLYWLRDKWIAQGPSLNMVKYSGYIISGRRYDTKERDKSRVTQNSGVSMVARTMQVTGYRDKNPIFADMTFYGVITEIWHLDYNAFRIPVFKCDWVDNKRGIKVDELGFTLVELGRIGHKSDSFILASQAKQVFYVEDQLDPKWSIVLEPPQCQYPCNGSDELDDCFAEHQGLDTTFPEVDTFAGLDDSISSYMQGDCEGMWIDNT</sequence>
<dbReference type="EMBL" id="CM037153">
    <property type="protein sequence ID" value="KAH7857572.1"/>
    <property type="molecule type" value="Genomic_DNA"/>
</dbReference>